<keyword evidence="4" id="KW-0963">Cytoplasm</keyword>
<dbReference type="EMBL" id="FWFR01000008">
    <property type="protein sequence ID" value="SLN77549.1"/>
    <property type="molecule type" value="Genomic_DNA"/>
</dbReference>
<keyword evidence="7" id="KW-0235">DNA replication</keyword>
<evidence type="ECO:0000256" key="8">
    <source>
        <dbReference type="ARBA" id="ARBA00022932"/>
    </source>
</evidence>
<dbReference type="Pfam" id="PF02767">
    <property type="entry name" value="DNA_pol3_beta_2"/>
    <property type="match status" value="1"/>
</dbReference>
<dbReference type="GO" id="GO:0003677">
    <property type="term" value="F:DNA binding"/>
    <property type="evidence" value="ECO:0007669"/>
    <property type="project" value="UniProtKB-KW"/>
</dbReference>
<evidence type="ECO:0000256" key="6">
    <source>
        <dbReference type="ARBA" id="ARBA00022695"/>
    </source>
</evidence>
<feature type="domain" description="DNA polymerase III beta sliding clamp central" evidence="13">
    <location>
        <begin position="131"/>
        <end position="252"/>
    </location>
</feature>
<dbReference type="InterPro" id="IPR001001">
    <property type="entry name" value="DNA_polIII_beta"/>
</dbReference>
<evidence type="ECO:0000313" key="14">
    <source>
        <dbReference type="EMBL" id="SLN77549.1"/>
    </source>
</evidence>
<proteinExistence type="inferred from homology"/>
<dbReference type="RefSeq" id="WP_085885790.1">
    <property type="nucleotide sequence ID" value="NZ_FWFR01000008.1"/>
</dbReference>
<evidence type="ECO:0000256" key="7">
    <source>
        <dbReference type="ARBA" id="ARBA00022705"/>
    </source>
</evidence>
<evidence type="ECO:0000256" key="4">
    <source>
        <dbReference type="ARBA" id="ARBA00022490"/>
    </source>
</evidence>
<dbReference type="SMART" id="SM00480">
    <property type="entry name" value="POL3Bc"/>
    <property type="match status" value="1"/>
</dbReference>
<evidence type="ECO:0000256" key="10">
    <source>
        <dbReference type="ARBA" id="ARBA00030988"/>
    </source>
</evidence>
<keyword evidence="8" id="KW-0239">DNA-directed DNA polymerase</keyword>
<gene>
    <name evidence="14" type="primary">dnaN_3</name>
    <name evidence="14" type="ORF">OCH7691_04455</name>
</gene>
<dbReference type="AlphaFoldDB" id="A0A1Y5TZH2"/>
<keyword evidence="9" id="KW-0238">DNA-binding</keyword>
<name>A0A1Y5TZH2_9PROT</name>
<dbReference type="Gene3D" id="3.10.150.10">
    <property type="entry name" value="DNA Polymerase III, subunit A, domain 2"/>
    <property type="match status" value="1"/>
</dbReference>
<dbReference type="SUPFAM" id="SSF55979">
    <property type="entry name" value="DNA clamp"/>
    <property type="match status" value="3"/>
</dbReference>
<dbReference type="InterPro" id="IPR046938">
    <property type="entry name" value="DNA_clamp_sf"/>
</dbReference>
<dbReference type="CDD" id="cd00140">
    <property type="entry name" value="beta_clamp"/>
    <property type="match status" value="1"/>
</dbReference>
<dbReference type="GO" id="GO:0005737">
    <property type="term" value="C:cytoplasm"/>
    <property type="evidence" value="ECO:0007669"/>
    <property type="project" value="UniProtKB-SubCell"/>
</dbReference>
<reference evidence="14 15" key="1">
    <citation type="submission" date="2017-03" db="EMBL/GenBank/DDBJ databases">
        <authorList>
            <person name="Afonso C.L."/>
            <person name="Miller P.J."/>
            <person name="Scott M.A."/>
            <person name="Spackman E."/>
            <person name="Goraichik I."/>
            <person name="Dimitrov K.M."/>
            <person name="Suarez D.L."/>
            <person name="Swayne D.E."/>
        </authorList>
    </citation>
    <scope>NUCLEOTIDE SEQUENCE [LARGE SCALE GENOMIC DNA]</scope>
    <source>
        <strain evidence="14 15">CECT 7691</strain>
    </source>
</reference>
<dbReference type="GO" id="GO:0006271">
    <property type="term" value="P:DNA strand elongation involved in DNA replication"/>
    <property type="evidence" value="ECO:0007669"/>
    <property type="project" value="TreeGrafter"/>
</dbReference>
<comment type="subcellular location">
    <subcellularLocation>
        <location evidence="1">Cytoplasm</location>
    </subcellularLocation>
</comment>
<keyword evidence="5 14" id="KW-0808">Transferase</keyword>
<evidence type="ECO:0000256" key="9">
    <source>
        <dbReference type="ARBA" id="ARBA00023125"/>
    </source>
</evidence>
<feature type="domain" description="DNA polymerase III beta sliding clamp N-terminal" evidence="12">
    <location>
        <begin position="1"/>
        <end position="119"/>
    </location>
</feature>
<evidence type="ECO:0000256" key="5">
    <source>
        <dbReference type="ARBA" id="ARBA00022679"/>
    </source>
</evidence>
<organism evidence="14 15">
    <name type="scientific">Oceanibacterium hippocampi</name>
    <dbReference type="NCBI Taxonomy" id="745714"/>
    <lineage>
        <taxon>Bacteria</taxon>
        <taxon>Pseudomonadati</taxon>
        <taxon>Pseudomonadota</taxon>
        <taxon>Alphaproteobacteria</taxon>
        <taxon>Sneathiellales</taxon>
        <taxon>Sneathiellaceae</taxon>
        <taxon>Oceanibacterium</taxon>
    </lineage>
</organism>
<comment type="similarity">
    <text evidence="2">Belongs to the beta sliding clamp family.</text>
</comment>
<keyword evidence="15" id="KW-1185">Reference proteome</keyword>
<sequence length="396" mass="41885">MIVTVERSTLAAAAKAARNHAATGKDAGVLGMVLISAEPDGAMSLAATDMTRRFEVRFEAEVTRAGSALLPAVELAALADRATEGSQVRIEIDYPSPATARAGRSRWRMPVDQAENFPAWSGALTPPFEMPAGALRRLFSRTLFAAERTGGSSYFLMGVHLRLTGPADALRLVAVATNGHQLAIADCLAPAGSGGLPDGGVTVPDDAVKDLLGMLPKESSDPAAVAIGEHDLTVRFGDWTYYTRLIDGSFPDYERVIPPETGPLCTMPAPALRAALGRIEPMADMHSEKGPSTTYRVRRVEIDVGPSDEAADDGRPAMRLTAAGPDGRQAEDEIAVEWSGVDAWRTAFNIPYLVDFAAQAEPGAIAFRVHGLGAGNGPVLVYADGDLLGVIMPLRR</sequence>
<evidence type="ECO:0000313" key="15">
    <source>
        <dbReference type="Proteomes" id="UP000193200"/>
    </source>
</evidence>
<dbReference type="Proteomes" id="UP000193200">
    <property type="component" value="Unassembled WGS sequence"/>
</dbReference>
<protein>
    <recommendedName>
        <fullName evidence="3">Beta sliding clamp</fullName>
    </recommendedName>
    <alternativeName>
        <fullName evidence="11">Beta-clamp processivity factor</fullName>
    </alternativeName>
    <alternativeName>
        <fullName evidence="10">DNA polymerase III beta sliding clamp subunit</fullName>
    </alternativeName>
</protein>
<keyword evidence="6 14" id="KW-0548">Nucleotidyltransferase</keyword>
<evidence type="ECO:0000259" key="13">
    <source>
        <dbReference type="Pfam" id="PF02767"/>
    </source>
</evidence>
<dbReference type="InterPro" id="IPR022637">
    <property type="entry name" value="DNA_polIII_beta_cen"/>
</dbReference>
<dbReference type="GO" id="GO:0003887">
    <property type="term" value="F:DNA-directed DNA polymerase activity"/>
    <property type="evidence" value="ECO:0007669"/>
    <property type="project" value="UniProtKB-KW"/>
</dbReference>
<dbReference type="PANTHER" id="PTHR30478:SF0">
    <property type="entry name" value="BETA SLIDING CLAMP"/>
    <property type="match status" value="1"/>
</dbReference>
<dbReference type="InterPro" id="IPR022634">
    <property type="entry name" value="DNA_polIII_beta_N"/>
</dbReference>
<evidence type="ECO:0000256" key="11">
    <source>
        <dbReference type="ARBA" id="ARBA00033276"/>
    </source>
</evidence>
<evidence type="ECO:0000256" key="3">
    <source>
        <dbReference type="ARBA" id="ARBA00021035"/>
    </source>
</evidence>
<dbReference type="GO" id="GO:0009360">
    <property type="term" value="C:DNA polymerase III complex"/>
    <property type="evidence" value="ECO:0007669"/>
    <property type="project" value="InterPro"/>
</dbReference>
<evidence type="ECO:0000256" key="1">
    <source>
        <dbReference type="ARBA" id="ARBA00004496"/>
    </source>
</evidence>
<dbReference type="Pfam" id="PF00712">
    <property type="entry name" value="DNA_pol3_beta"/>
    <property type="match status" value="1"/>
</dbReference>
<accession>A0A1Y5TZH2</accession>
<dbReference type="GO" id="GO:0008408">
    <property type="term" value="F:3'-5' exonuclease activity"/>
    <property type="evidence" value="ECO:0007669"/>
    <property type="project" value="InterPro"/>
</dbReference>
<evidence type="ECO:0000256" key="2">
    <source>
        <dbReference type="ARBA" id="ARBA00010752"/>
    </source>
</evidence>
<dbReference type="InParanoid" id="A0A1Y5TZH2"/>
<dbReference type="PANTHER" id="PTHR30478">
    <property type="entry name" value="DNA POLYMERASE III SUBUNIT BETA"/>
    <property type="match status" value="1"/>
</dbReference>
<dbReference type="Gene3D" id="3.70.10.10">
    <property type="match status" value="1"/>
</dbReference>
<dbReference type="OrthoDB" id="8421503at2"/>
<evidence type="ECO:0000259" key="12">
    <source>
        <dbReference type="Pfam" id="PF00712"/>
    </source>
</evidence>